<feature type="compositionally biased region" description="Low complexity" evidence="1">
    <location>
        <begin position="65"/>
        <end position="83"/>
    </location>
</feature>
<keyword evidence="2" id="KW-0812">Transmembrane</keyword>
<protein>
    <recommendedName>
        <fullName evidence="3">PKD domain-containing protein</fullName>
    </recommendedName>
</protein>
<proteinExistence type="predicted"/>
<reference evidence="4" key="1">
    <citation type="submission" date="2022-07" db="EMBL/GenBank/DDBJ databases">
        <authorList>
            <person name="Wu T."/>
        </authorList>
    </citation>
    <scope>NUCLEOTIDE SEQUENCE</scope>
    <source>
        <strain evidence="4">SD-1</strain>
    </source>
</reference>
<keyword evidence="2" id="KW-1133">Transmembrane helix</keyword>
<feature type="compositionally biased region" description="Low complexity" evidence="1">
    <location>
        <begin position="91"/>
        <end position="108"/>
    </location>
</feature>
<gene>
    <name evidence="4" type="ORF">NL394_09320</name>
</gene>
<organism evidence="4 5">
    <name type="scientific">Paenarthrobacter ureafaciens</name>
    <dbReference type="NCBI Taxonomy" id="37931"/>
    <lineage>
        <taxon>Bacteria</taxon>
        <taxon>Bacillati</taxon>
        <taxon>Actinomycetota</taxon>
        <taxon>Actinomycetes</taxon>
        <taxon>Micrococcales</taxon>
        <taxon>Micrococcaceae</taxon>
        <taxon>Paenarthrobacter</taxon>
    </lineage>
</organism>
<keyword evidence="2" id="KW-0472">Membrane</keyword>
<evidence type="ECO:0000259" key="3">
    <source>
        <dbReference type="PROSITE" id="PS50093"/>
    </source>
</evidence>
<keyword evidence="5" id="KW-1185">Reference proteome</keyword>
<sequence length="298" mass="31244">MTYPPSAVCTFDAGDGTAPITFPCGAGTNHSYPAPGTYTARITNAQGESQAIELQIKQAQPPPTETGTPKPTGTPVVPSTTPTASGSNSGSPVPSDTATPDPTATSSAEPGSDVQEYLEKCLKGTVAYSPPAAMELGSREEFILRVALHGAEENPATGFPSGSPVATEHPRICALMRADLTGEGFDIERRGDSSGVIALPSDEVGEWGWYITPNKPGTQTLTLRLIAPIPNVDGEFEVETYTRNINVNVSILKVVSDVTKDWAAPLGITVPVIVAAIGALYLRARRNRYKAKHAAATK</sequence>
<evidence type="ECO:0000313" key="5">
    <source>
        <dbReference type="Proteomes" id="UP001163293"/>
    </source>
</evidence>
<feature type="domain" description="PKD" evidence="3">
    <location>
        <begin position="1"/>
        <end position="43"/>
    </location>
</feature>
<feature type="region of interest" description="Disordered" evidence="1">
    <location>
        <begin position="56"/>
        <end position="113"/>
    </location>
</feature>
<dbReference type="RefSeq" id="WP_069696424.1">
    <property type="nucleotide sequence ID" value="NZ_CP043010.1"/>
</dbReference>
<evidence type="ECO:0000256" key="2">
    <source>
        <dbReference type="SAM" id="Phobius"/>
    </source>
</evidence>
<dbReference type="PROSITE" id="PS50093">
    <property type="entry name" value="PKD"/>
    <property type="match status" value="1"/>
</dbReference>
<dbReference type="Proteomes" id="UP001163293">
    <property type="component" value="Chromosome"/>
</dbReference>
<accession>A0AAX3EMK4</accession>
<dbReference type="EMBL" id="CP101185">
    <property type="protein sequence ID" value="UYV99372.1"/>
    <property type="molecule type" value="Genomic_DNA"/>
</dbReference>
<dbReference type="InterPro" id="IPR000601">
    <property type="entry name" value="PKD_dom"/>
</dbReference>
<name>A0AAX3EMK4_PAEUR</name>
<feature type="transmembrane region" description="Helical" evidence="2">
    <location>
        <begin position="262"/>
        <end position="282"/>
    </location>
</feature>
<dbReference type="AlphaFoldDB" id="A0AAX3EMK4"/>
<evidence type="ECO:0000313" key="4">
    <source>
        <dbReference type="EMBL" id="UYV99372.1"/>
    </source>
</evidence>
<evidence type="ECO:0000256" key="1">
    <source>
        <dbReference type="SAM" id="MobiDB-lite"/>
    </source>
</evidence>